<dbReference type="PANTHER" id="PTHR12444:SF1">
    <property type="entry name" value="PROTEIN EFR3 HOMOLOG A"/>
    <property type="match status" value="1"/>
</dbReference>
<dbReference type="GO" id="GO:0005886">
    <property type="term" value="C:plasma membrane"/>
    <property type="evidence" value="ECO:0007669"/>
    <property type="project" value="UniProtKB-SubCell"/>
</dbReference>
<dbReference type="FunFam" id="1.25.10.10:FF:000347">
    <property type="entry name" value="EFR3 homolog A (S. cerevisiae)"/>
    <property type="match status" value="1"/>
</dbReference>
<reference evidence="9" key="1">
    <citation type="thesis" date="2020" institute="ProQuest LLC" country="789 East Eisenhower Parkway, Ann Arbor, MI, USA">
        <title>Comparative Genomics and Chromosome Evolution.</title>
        <authorList>
            <person name="Mudd A.B."/>
        </authorList>
    </citation>
    <scope>NUCLEOTIDE SEQUENCE</scope>
    <source>
        <strain evidence="9">Female2</strain>
        <tissue evidence="9">Blood</tissue>
    </source>
</reference>
<dbReference type="InterPro" id="IPR016024">
    <property type="entry name" value="ARM-type_fold"/>
</dbReference>
<dbReference type="InterPro" id="IPR049152">
    <property type="entry name" value="EFR3-like_ARM"/>
</dbReference>
<keyword evidence="5" id="KW-0564">Palmitate</keyword>
<proteinExistence type="inferred from homology"/>
<gene>
    <name evidence="9" type="ORF">GDO86_010697</name>
</gene>
<protein>
    <recommendedName>
        <fullName evidence="7">Protein EFR3 homolog A</fullName>
    </recommendedName>
    <alternativeName>
        <fullName evidence="8">Protein EFR3-like</fullName>
    </alternativeName>
</protein>
<evidence type="ECO:0000256" key="2">
    <source>
        <dbReference type="ARBA" id="ARBA00010216"/>
    </source>
</evidence>
<dbReference type="InterPro" id="IPR051851">
    <property type="entry name" value="EFR3_Homologs"/>
</dbReference>
<comment type="similarity">
    <text evidence="2">Belongs to the EFR3 family.</text>
</comment>
<comment type="caution">
    <text evidence="9">The sequence shown here is derived from an EMBL/GenBank/DDBJ whole genome shotgun (WGS) entry which is preliminary data.</text>
</comment>
<evidence type="ECO:0000256" key="7">
    <source>
        <dbReference type="ARBA" id="ARBA00072621"/>
    </source>
</evidence>
<keyword evidence="6" id="KW-0449">Lipoprotein</keyword>
<evidence type="ECO:0000256" key="3">
    <source>
        <dbReference type="ARBA" id="ARBA00022475"/>
    </source>
</evidence>
<evidence type="ECO:0000256" key="1">
    <source>
        <dbReference type="ARBA" id="ARBA00004193"/>
    </source>
</evidence>
<dbReference type="AlphaFoldDB" id="A0A8T2JGL8"/>
<keyword evidence="4" id="KW-0472">Membrane</keyword>
<keyword evidence="3" id="KW-1003">Cell membrane</keyword>
<dbReference type="Proteomes" id="UP000812440">
    <property type="component" value="Chromosome 6"/>
</dbReference>
<dbReference type="Gene3D" id="1.25.10.10">
    <property type="entry name" value="Leucine-rich Repeat Variant"/>
    <property type="match status" value="1"/>
</dbReference>
<evidence type="ECO:0000256" key="5">
    <source>
        <dbReference type="ARBA" id="ARBA00023139"/>
    </source>
</evidence>
<evidence type="ECO:0000313" key="9">
    <source>
        <dbReference type="EMBL" id="KAG8441606.1"/>
    </source>
</evidence>
<comment type="subcellular location">
    <subcellularLocation>
        <location evidence="1">Cell membrane</location>
        <topology evidence="1">Lipid-anchor</topology>
    </subcellularLocation>
</comment>
<keyword evidence="10" id="KW-1185">Reference proteome</keyword>
<evidence type="ECO:0000313" key="10">
    <source>
        <dbReference type="Proteomes" id="UP000812440"/>
    </source>
</evidence>
<evidence type="ECO:0000256" key="4">
    <source>
        <dbReference type="ARBA" id="ARBA00023136"/>
    </source>
</evidence>
<evidence type="ECO:0000256" key="6">
    <source>
        <dbReference type="ARBA" id="ARBA00023288"/>
    </source>
</evidence>
<name>A0A8T2JGL8_9PIPI</name>
<dbReference type="EMBL" id="JAACNH010000005">
    <property type="protein sequence ID" value="KAG8441606.1"/>
    <property type="molecule type" value="Genomic_DNA"/>
</dbReference>
<accession>A0A8T2JGL8</accession>
<sequence>MAASSSSKCICCCCGALRPRYKRLVDNIFPEDPRDGLVKADMEKLTFYAVSAPEKLDRIGVYLAGRLSRDVMRHRYGNVFIAMEALDQLLMACHSQSIKPFVESFLHMVAKLLESGEPKLQIYGTNSFVKFANIEEDTPSYHRRYDFFVSRFSAMCHSCHNDPEVQTEIRIAGIRGLQGVVRKTVNDELRATIWEPQHMDKIVPSLLYNMQKIEDNESRIGPPASPSAGDKEENPSVLAENCFRELLGRAAYGNMNHAVRPVFAHLDHHRLWESNDFAVSCFKIIMYSIQAQYSHHVIQQILLHLDLHKKDSPRIRAGIIQVLLEAVAIAAKGSIGPTVLEVFNTLLKHLTLSVDFELGDRRSSAGSMLQSISSRESDEKIVQNAIIQTIGFFGSNLPDYQRSEIMMFIMGKVPVCGHMLDTNQPGDLGTKRIQIMLLRSLLMVTSGYKAKNIAAALPLPFLDPLLSPSLMDDSELRQLVLEILHNLIDRHDNRAKLRGIRIIPDVADLKIKREKISRQDVNFMKKHGQQLYRHIYLGCKEEDNVHKNYELLYTALALLTIELANEEVVIDLIRLAIALQDIAITNEDNLHMFNRCSIMALVAAYLNFLSQMIAVPAFCQHVSKVIETRNMEAPYFLPEVIFRDKCSLPKSLEKYDKNLIFLTNKIAESLAGSGYSVDRITIPYVPQVTGNLQQLITLFHLSPTVSDSREAANWKTRLLAERIFLLAASRSVIEAGRAEE</sequence>
<evidence type="ECO:0000256" key="8">
    <source>
        <dbReference type="ARBA" id="ARBA00077982"/>
    </source>
</evidence>
<dbReference type="Pfam" id="PF21052">
    <property type="entry name" value="EFR3_ARM"/>
    <property type="match status" value="1"/>
</dbReference>
<dbReference type="OrthoDB" id="19232at2759"/>
<dbReference type="SUPFAM" id="SSF48371">
    <property type="entry name" value="ARM repeat"/>
    <property type="match status" value="1"/>
</dbReference>
<dbReference type="GO" id="GO:0072659">
    <property type="term" value="P:protein localization to plasma membrane"/>
    <property type="evidence" value="ECO:0007669"/>
    <property type="project" value="TreeGrafter"/>
</dbReference>
<dbReference type="PANTHER" id="PTHR12444">
    <property type="entry name" value="PROTEIN EFR3 HOMOLOG CMP44E"/>
    <property type="match status" value="1"/>
</dbReference>
<organism evidence="9 10">
    <name type="scientific">Hymenochirus boettgeri</name>
    <name type="common">Congo dwarf clawed frog</name>
    <dbReference type="NCBI Taxonomy" id="247094"/>
    <lineage>
        <taxon>Eukaryota</taxon>
        <taxon>Metazoa</taxon>
        <taxon>Chordata</taxon>
        <taxon>Craniata</taxon>
        <taxon>Vertebrata</taxon>
        <taxon>Euteleostomi</taxon>
        <taxon>Amphibia</taxon>
        <taxon>Batrachia</taxon>
        <taxon>Anura</taxon>
        <taxon>Pipoidea</taxon>
        <taxon>Pipidae</taxon>
        <taxon>Pipinae</taxon>
        <taxon>Hymenochirus</taxon>
    </lineage>
</organism>
<dbReference type="InterPro" id="IPR011989">
    <property type="entry name" value="ARM-like"/>
</dbReference>